<keyword evidence="3" id="KW-1185">Reference proteome</keyword>
<feature type="transmembrane region" description="Helical" evidence="1">
    <location>
        <begin position="43"/>
        <end position="63"/>
    </location>
</feature>
<sequence>MRRYEAITVFLLLVGGVLLPVVGWLIGAVMLVGSSRWSTRDKLAGLLVWPGGLAAATALVAFAPTRECVYVDDVSGHHHGGQCTGTALSGWLGVPLLTVAVVGPLVTAGYLVWRARRAA</sequence>
<dbReference type="EMBL" id="BAABHK010000001">
    <property type="protein sequence ID" value="GAA4621668.1"/>
    <property type="molecule type" value="Genomic_DNA"/>
</dbReference>
<comment type="caution">
    <text evidence="2">The sequence shown here is derived from an EMBL/GenBank/DDBJ whole genome shotgun (WGS) entry which is preliminary data.</text>
</comment>
<feature type="transmembrane region" description="Helical" evidence="1">
    <location>
        <begin position="6"/>
        <end position="31"/>
    </location>
</feature>
<evidence type="ECO:0000313" key="3">
    <source>
        <dbReference type="Proteomes" id="UP001501442"/>
    </source>
</evidence>
<name>A0ABP8U1J4_9ACTN</name>
<dbReference type="Proteomes" id="UP001501442">
    <property type="component" value="Unassembled WGS sequence"/>
</dbReference>
<reference evidence="3" key="1">
    <citation type="journal article" date="2019" name="Int. J. Syst. Evol. Microbiol.">
        <title>The Global Catalogue of Microorganisms (GCM) 10K type strain sequencing project: providing services to taxonomists for standard genome sequencing and annotation.</title>
        <authorList>
            <consortium name="The Broad Institute Genomics Platform"/>
            <consortium name="The Broad Institute Genome Sequencing Center for Infectious Disease"/>
            <person name="Wu L."/>
            <person name="Ma J."/>
        </authorList>
    </citation>
    <scope>NUCLEOTIDE SEQUENCE [LARGE SCALE GENOMIC DNA]</scope>
    <source>
        <strain evidence="3">JCM 17939</strain>
    </source>
</reference>
<evidence type="ECO:0000256" key="1">
    <source>
        <dbReference type="SAM" id="Phobius"/>
    </source>
</evidence>
<protein>
    <recommendedName>
        <fullName evidence="4">Transmembrane protein</fullName>
    </recommendedName>
</protein>
<keyword evidence="1" id="KW-1133">Transmembrane helix</keyword>
<proteinExistence type="predicted"/>
<keyword evidence="1" id="KW-0812">Transmembrane</keyword>
<evidence type="ECO:0000313" key="2">
    <source>
        <dbReference type="EMBL" id="GAA4621668.1"/>
    </source>
</evidence>
<feature type="transmembrane region" description="Helical" evidence="1">
    <location>
        <begin position="94"/>
        <end position="113"/>
    </location>
</feature>
<organism evidence="2 3">
    <name type="scientific">Actinoallomurus vinaceus</name>
    <dbReference type="NCBI Taxonomy" id="1080074"/>
    <lineage>
        <taxon>Bacteria</taxon>
        <taxon>Bacillati</taxon>
        <taxon>Actinomycetota</taxon>
        <taxon>Actinomycetes</taxon>
        <taxon>Streptosporangiales</taxon>
        <taxon>Thermomonosporaceae</taxon>
        <taxon>Actinoallomurus</taxon>
    </lineage>
</organism>
<keyword evidence="1" id="KW-0472">Membrane</keyword>
<evidence type="ECO:0008006" key="4">
    <source>
        <dbReference type="Google" id="ProtNLM"/>
    </source>
</evidence>
<gene>
    <name evidence="2" type="ORF">GCM10023196_010880</name>
</gene>
<accession>A0ABP8U1J4</accession>
<dbReference type="RefSeq" id="WP_345429484.1">
    <property type="nucleotide sequence ID" value="NZ_BAABHK010000001.1"/>
</dbReference>